<dbReference type="Proteomes" id="UP000701853">
    <property type="component" value="Chromosome 12"/>
</dbReference>
<dbReference type="EMBL" id="JAHUZN010000012">
    <property type="protein sequence ID" value="KAG8475064.1"/>
    <property type="molecule type" value="Genomic_DNA"/>
</dbReference>
<name>A0A8J5Y2E1_9ROSI</name>
<organism evidence="1 2">
    <name type="scientific">Gossypium anomalum</name>
    <dbReference type="NCBI Taxonomy" id="47600"/>
    <lineage>
        <taxon>Eukaryota</taxon>
        <taxon>Viridiplantae</taxon>
        <taxon>Streptophyta</taxon>
        <taxon>Embryophyta</taxon>
        <taxon>Tracheophyta</taxon>
        <taxon>Spermatophyta</taxon>
        <taxon>Magnoliopsida</taxon>
        <taxon>eudicotyledons</taxon>
        <taxon>Gunneridae</taxon>
        <taxon>Pentapetalae</taxon>
        <taxon>rosids</taxon>
        <taxon>malvids</taxon>
        <taxon>Malvales</taxon>
        <taxon>Malvaceae</taxon>
        <taxon>Malvoideae</taxon>
        <taxon>Gossypium</taxon>
    </lineage>
</organism>
<proteinExistence type="predicted"/>
<dbReference type="OrthoDB" id="1751334at2759"/>
<reference evidence="1 2" key="1">
    <citation type="journal article" date="2021" name="bioRxiv">
        <title>The Gossypium anomalum genome as a resource for cotton improvement and evolutionary analysis of hybrid incompatibility.</title>
        <authorList>
            <person name="Grover C.E."/>
            <person name="Yuan D."/>
            <person name="Arick M.A."/>
            <person name="Miller E.R."/>
            <person name="Hu G."/>
            <person name="Peterson D.G."/>
            <person name="Wendel J.F."/>
            <person name="Udall J.A."/>
        </authorList>
    </citation>
    <scope>NUCLEOTIDE SEQUENCE [LARGE SCALE GENOMIC DNA]</scope>
    <source>
        <strain evidence="1">JFW-Udall</strain>
        <tissue evidence="1">Leaf</tissue>
    </source>
</reference>
<gene>
    <name evidence="1" type="ORF">CXB51_031847</name>
</gene>
<comment type="caution">
    <text evidence="1">The sequence shown here is derived from an EMBL/GenBank/DDBJ whole genome shotgun (WGS) entry which is preliminary data.</text>
</comment>
<evidence type="ECO:0000313" key="2">
    <source>
        <dbReference type="Proteomes" id="UP000701853"/>
    </source>
</evidence>
<keyword evidence="2" id="KW-1185">Reference proteome</keyword>
<protein>
    <recommendedName>
        <fullName evidence="3">Aminotransferase-like plant mobile domain-containing protein</fullName>
    </recommendedName>
</protein>
<evidence type="ECO:0000313" key="1">
    <source>
        <dbReference type="EMBL" id="KAG8475064.1"/>
    </source>
</evidence>
<accession>A0A8J5Y2E1</accession>
<evidence type="ECO:0008006" key="3">
    <source>
        <dbReference type="Google" id="ProtNLM"/>
    </source>
</evidence>
<sequence length="291" mass="33458">MAPRDKYISPPVWGGNYYTARCSSPTRDVYKRRSSDRAWKSVRSVGHLRTLAWKTSSEQSNADGHYLCCKSIHSATYSVGMLIPRALSSVKAVYENNGRLLPSTTVLGVIPNAIFGISEPPTATVPEIRRSFTVPMYYIMIETYSGDGFLWIPYVEEEIATLIPSWFDCTQPIPNPSVNITEVHRMDKKGSSWDDLNWAQKHEPYIFLWNDRHSRRPLLYVLEGEFSSSCEYAQWYMAHGKPFLFQGRYMLIQKDAQLESSRWQPRDAQQLWNRVPPFGNTEINFASNPDP</sequence>
<dbReference type="AlphaFoldDB" id="A0A8J5Y2E1"/>